<evidence type="ECO:0000313" key="2">
    <source>
        <dbReference type="Proteomes" id="UP000574067"/>
    </source>
</evidence>
<comment type="caution">
    <text evidence="1">The sequence shown here is derived from an EMBL/GenBank/DDBJ whole genome shotgun (WGS) entry which is preliminary data.</text>
</comment>
<evidence type="ECO:0000313" key="1">
    <source>
        <dbReference type="EMBL" id="NML17399.1"/>
    </source>
</evidence>
<gene>
    <name evidence="1" type="ORF">HHL10_20725</name>
</gene>
<sequence>MVSAPLPWLNGPLQQALRQRSHALLIHGPAGVGQYEFGFELARALLCEATGEGVQRPCGRCTACHLMDTHGHPDFRLLLPEALREPLGWPDEEGRKKDAKPSKWIRIEEVRQAIDWTHQSLSRGVAKVLLIHPATAMQEASANALLKTLEEPAPQVRLLLTTTDPELLLPTIRSRCQRLALPLPTREAALAWLQERGIAQPAVLLDAAGGRPLEAQALASEGIDADSWSALPQRLRQGDAGAVAQWPLPRLLETLLKLCHDLMAVAAGGAPRYFPAEALPPGAALPALAAWSRELTQLSRHDEHPWNAPLLAESLVAQAAALWPGKPASAGRGRLTTLGR</sequence>
<dbReference type="PANTHER" id="PTHR11669:SF8">
    <property type="entry name" value="DNA POLYMERASE III SUBUNIT DELTA"/>
    <property type="match status" value="1"/>
</dbReference>
<dbReference type="Proteomes" id="UP000574067">
    <property type="component" value="Unassembled WGS sequence"/>
</dbReference>
<dbReference type="GO" id="GO:0006261">
    <property type="term" value="P:DNA-templated DNA replication"/>
    <property type="evidence" value="ECO:0007669"/>
    <property type="project" value="TreeGrafter"/>
</dbReference>
<reference evidence="1 2" key="1">
    <citation type="submission" date="2020-04" db="EMBL/GenBank/DDBJ databases">
        <title>Azohydromonas sp. isolated from soil.</title>
        <authorList>
            <person name="Dahal R.H."/>
        </authorList>
    </citation>
    <scope>NUCLEOTIDE SEQUENCE [LARGE SCALE GENOMIC DNA]</scope>
    <source>
        <strain evidence="1 2">G-1-1-14</strain>
    </source>
</reference>
<protein>
    <submittedName>
        <fullName evidence="1">DNA polymerase III subunit delta</fullName>
    </submittedName>
</protein>
<name>A0A848FGG9_9BURK</name>
<dbReference type="EMBL" id="JABBFW010000018">
    <property type="protein sequence ID" value="NML17399.1"/>
    <property type="molecule type" value="Genomic_DNA"/>
</dbReference>
<dbReference type="AlphaFoldDB" id="A0A848FGG9"/>
<accession>A0A848FGG9</accession>
<dbReference type="PROSITE" id="PS01137">
    <property type="entry name" value="TATD_1"/>
    <property type="match status" value="1"/>
</dbReference>
<dbReference type="InterPro" id="IPR018228">
    <property type="entry name" value="DNase_TatD-rel_CS"/>
</dbReference>
<dbReference type="InterPro" id="IPR050238">
    <property type="entry name" value="DNA_Rep/Repair_Clamp_Loader"/>
</dbReference>
<dbReference type="Pfam" id="PF13177">
    <property type="entry name" value="DNA_pol3_delta2"/>
    <property type="match status" value="1"/>
</dbReference>
<proteinExistence type="predicted"/>
<dbReference type="SUPFAM" id="SSF52540">
    <property type="entry name" value="P-loop containing nucleoside triphosphate hydrolases"/>
    <property type="match status" value="1"/>
</dbReference>
<dbReference type="InterPro" id="IPR027417">
    <property type="entry name" value="P-loop_NTPase"/>
</dbReference>
<keyword evidence="2" id="KW-1185">Reference proteome</keyword>
<organism evidence="1 2">
    <name type="scientific">Azohydromonas caseinilytica</name>
    <dbReference type="NCBI Taxonomy" id="2728836"/>
    <lineage>
        <taxon>Bacteria</taxon>
        <taxon>Pseudomonadati</taxon>
        <taxon>Pseudomonadota</taxon>
        <taxon>Betaproteobacteria</taxon>
        <taxon>Burkholderiales</taxon>
        <taxon>Sphaerotilaceae</taxon>
        <taxon>Azohydromonas</taxon>
    </lineage>
</organism>
<dbReference type="Gene3D" id="3.40.50.300">
    <property type="entry name" value="P-loop containing nucleotide triphosphate hydrolases"/>
    <property type="match status" value="1"/>
</dbReference>
<dbReference type="GO" id="GO:0009360">
    <property type="term" value="C:DNA polymerase III complex"/>
    <property type="evidence" value="ECO:0007669"/>
    <property type="project" value="TreeGrafter"/>
</dbReference>
<dbReference type="PANTHER" id="PTHR11669">
    <property type="entry name" value="REPLICATION FACTOR C / DNA POLYMERASE III GAMMA-TAU SUBUNIT"/>
    <property type="match status" value="1"/>
</dbReference>